<keyword evidence="1" id="KW-1133">Transmembrane helix</keyword>
<protein>
    <submittedName>
        <fullName evidence="2">Hypothetical membrane protein</fullName>
    </submittedName>
</protein>
<dbReference type="EMBL" id="CP000325">
    <property type="protein sequence ID" value="ABL03094.1"/>
    <property type="molecule type" value="Genomic_DNA"/>
</dbReference>
<dbReference type="KEGG" id="mul:MUL_0372"/>
<organism evidence="2 3">
    <name type="scientific">Mycobacterium ulcerans (strain Agy99)</name>
    <dbReference type="NCBI Taxonomy" id="362242"/>
    <lineage>
        <taxon>Bacteria</taxon>
        <taxon>Bacillati</taxon>
        <taxon>Actinomycetota</taxon>
        <taxon>Actinomycetes</taxon>
        <taxon>Mycobacteriales</taxon>
        <taxon>Mycobacteriaceae</taxon>
        <taxon>Mycobacterium</taxon>
        <taxon>Mycobacterium ulcerans group</taxon>
    </lineage>
</organism>
<evidence type="ECO:0000313" key="3">
    <source>
        <dbReference type="Proteomes" id="UP000000765"/>
    </source>
</evidence>
<feature type="transmembrane region" description="Helical" evidence="1">
    <location>
        <begin position="55"/>
        <end position="74"/>
    </location>
</feature>
<name>A0PL75_MYCUA</name>
<sequence length="192" mass="20160">MAVGHLVGAGGHSILFAAVACRHVAVGEVGISDGKRAKRTHAVADRDGPGDACFAGGRCGVAQLEFLAAARYWLRRHRRRRGCPDRRHRLRLRGVALTGATGRYGPISFAVALAHILVVEFATWLCVLSVPPLAVFVLLVSLIYLSISSVVAKSPGKLGQVGRGMLIGTVAAPLSLAILIAAILVTRLFPAG</sequence>
<keyword evidence="1" id="KW-0472">Membrane</keyword>
<reference evidence="2 3" key="1">
    <citation type="journal article" date="2007" name="Genome Res.">
        <title>Reductive evolution and niche adaptation inferred from the genome of Mycobacterium ulcerans, the causative agent of Buruli ulcer.</title>
        <authorList>
            <person name="Stinear T.P."/>
            <person name="Seemann T."/>
            <person name="Pidot S."/>
            <person name="Frigui W."/>
            <person name="Reysset G."/>
            <person name="Garnier T."/>
            <person name="Meurice G."/>
            <person name="Simon D."/>
            <person name="Bouchier C."/>
            <person name="Ma L."/>
            <person name="Tichit M."/>
            <person name="Porter J.L."/>
            <person name="Ryan J."/>
            <person name="Johnson P.D."/>
            <person name="Davies J.K."/>
            <person name="Jenkin G.A."/>
            <person name="Small P.L."/>
            <person name="Jones L.M."/>
            <person name="Tekaia F."/>
            <person name="Laval F."/>
            <person name="Daffe M."/>
            <person name="Parkhill J."/>
            <person name="Cole S.T."/>
        </authorList>
    </citation>
    <scope>NUCLEOTIDE SEQUENCE [LARGE SCALE GENOMIC DNA]</scope>
    <source>
        <strain evidence="2 3">Agy99</strain>
    </source>
</reference>
<feature type="transmembrane region" description="Helical" evidence="1">
    <location>
        <begin position="95"/>
        <end position="116"/>
    </location>
</feature>
<feature type="transmembrane region" description="Helical" evidence="1">
    <location>
        <begin position="122"/>
        <end position="145"/>
    </location>
</feature>
<evidence type="ECO:0000313" key="2">
    <source>
        <dbReference type="EMBL" id="ABL03094.1"/>
    </source>
</evidence>
<dbReference type="HOGENOM" id="CLU_1413827_0_0_11"/>
<feature type="transmembrane region" description="Helical" evidence="1">
    <location>
        <begin position="166"/>
        <end position="189"/>
    </location>
</feature>
<evidence type="ECO:0000256" key="1">
    <source>
        <dbReference type="SAM" id="Phobius"/>
    </source>
</evidence>
<proteinExistence type="predicted"/>
<gene>
    <name evidence="2" type="ordered locus">MUL_0372</name>
</gene>
<accession>A0PL75</accession>
<dbReference type="eggNOG" id="ENOG5031X8W">
    <property type="taxonomic scope" value="Bacteria"/>
</dbReference>
<dbReference type="Proteomes" id="UP000000765">
    <property type="component" value="Chromosome"/>
</dbReference>
<keyword evidence="1" id="KW-0812">Transmembrane</keyword>
<dbReference type="AlphaFoldDB" id="A0PL75"/>